<dbReference type="GO" id="GO:0005886">
    <property type="term" value="C:plasma membrane"/>
    <property type="evidence" value="ECO:0007669"/>
    <property type="project" value="UniProtKB-SubCell"/>
</dbReference>
<dbReference type="InParanoid" id="A0A672HXW0"/>
<evidence type="ECO:0000256" key="7">
    <source>
        <dbReference type="ARBA" id="ARBA00023180"/>
    </source>
</evidence>
<dbReference type="Ensembl" id="ENSSFAT00005035082.1">
    <property type="protein sequence ID" value="ENSSFAP00005033817.1"/>
    <property type="gene ID" value="ENSSFAG00005017179.1"/>
</dbReference>
<evidence type="ECO:0000313" key="9">
    <source>
        <dbReference type="Ensembl" id="ENSSFAP00005033817.1"/>
    </source>
</evidence>
<organism evidence="9 10">
    <name type="scientific">Salarias fasciatus</name>
    <name type="common">Jewelled blenny</name>
    <name type="synonym">Blennius fasciatus</name>
    <dbReference type="NCBI Taxonomy" id="181472"/>
    <lineage>
        <taxon>Eukaryota</taxon>
        <taxon>Metazoa</taxon>
        <taxon>Chordata</taxon>
        <taxon>Craniata</taxon>
        <taxon>Vertebrata</taxon>
        <taxon>Euteleostomi</taxon>
        <taxon>Actinopterygii</taxon>
        <taxon>Neopterygii</taxon>
        <taxon>Teleostei</taxon>
        <taxon>Neoteleostei</taxon>
        <taxon>Acanthomorphata</taxon>
        <taxon>Ovalentaria</taxon>
        <taxon>Blenniimorphae</taxon>
        <taxon>Blenniiformes</taxon>
        <taxon>Blennioidei</taxon>
        <taxon>Blenniidae</taxon>
        <taxon>Salariinae</taxon>
        <taxon>Salarias</taxon>
    </lineage>
</organism>
<dbReference type="PANTHER" id="PTHR20914">
    <property type="entry name" value="LY6/PLAUR DOMAIN-CONTAINING PROTEIN 8"/>
    <property type="match status" value="1"/>
</dbReference>
<evidence type="ECO:0000256" key="3">
    <source>
        <dbReference type="ARBA" id="ARBA00022475"/>
    </source>
</evidence>
<dbReference type="InterPro" id="IPR016054">
    <property type="entry name" value="LY6_UPA_recep-like"/>
</dbReference>
<evidence type="ECO:0000256" key="5">
    <source>
        <dbReference type="ARBA" id="ARBA00022729"/>
    </source>
</evidence>
<reference evidence="9" key="2">
    <citation type="submission" date="2025-08" db="UniProtKB">
        <authorList>
            <consortium name="Ensembl"/>
        </authorList>
    </citation>
    <scope>IDENTIFICATION</scope>
</reference>
<reference evidence="9" key="3">
    <citation type="submission" date="2025-09" db="UniProtKB">
        <authorList>
            <consortium name="Ensembl"/>
        </authorList>
    </citation>
    <scope>IDENTIFICATION</scope>
</reference>
<evidence type="ECO:0000256" key="1">
    <source>
        <dbReference type="ARBA" id="ARBA00004236"/>
    </source>
</evidence>
<dbReference type="InterPro" id="IPR050918">
    <property type="entry name" value="CNF-like_PLA2_Inhibitor"/>
</dbReference>
<dbReference type="GO" id="GO:0005576">
    <property type="term" value="C:extracellular region"/>
    <property type="evidence" value="ECO:0007669"/>
    <property type="project" value="UniProtKB-SubCell"/>
</dbReference>
<dbReference type="Gene3D" id="2.10.60.10">
    <property type="entry name" value="CD59"/>
    <property type="match status" value="2"/>
</dbReference>
<feature type="domain" description="UPAR/Ly6" evidence="8">
    <location>
        <begin position="86"/>
        <end position="168"/>
    </location>
</feature>
<evidence type="ECO:0000259" key="8">
    <source>
        <dbReference type="SMART" id="SM00134"/>
    </source>
</evidence>
<reference evidence="9" key="1">
    <citation type="submission" date="2019-06" db="EMBL/GenBank/DDBJ databases">
        <authorList>
            <consortium name="Wellcome Sanger Institute Data Sharing"/>
        </authorList>
    </citation>
    <scope>NUCLEOTIDE SEQUENCE [LARGE SCALE GENOMIC DNA]</scope>
</reference>
<keyword evidence="3" id="KW-1003">Cell membrane</keyword>
<keyword evidence="4" id="KW-0964">Secreted</keyword>
<dbReference type="FunCoup" id="A0A672HXW0">
    <property type="interactions" value="298"/>
</dbReference>
<dbReference type="OMA" id="CALPIGC"/>
<dbReference type="InterPro" id="IPR045860">
    <property type="entry name" value="Snake_toxin-like_sf"/>
</dbReference>
<keyword evidence="5" id="KW-0732">Signal</keyword>
<dbReference type="PANTHER" id="PTHR20914:SF9">
    <property type="entry name" value="COILED, ISOFORM A"/>
    <property type="match status" value="1"/>
</dbReference>
<sequence>MFVFSGDALHCYHCESDDSCIIQECASGSQCAATRKSSLRSCLSFPEQCYQGSVNYGLEREVFTSTCCSTNLCNNQSAPGNLSHKCYFCNGVECTGTLNCLGDEDYCISTTVSSGGTTKLLKGCASQEMCSLSNIPGLEEAGQVHKCCQKNLCNSASSTTAGLLLSVVPLISLGFFS</sequence>
<dbReference type="InterPro" id="IPR035076">
    <property type="entry name" value="Toxin/TOLIP"/>
</dbReference>
<dbReference type="SUPFAM" id="SSF57302">
    <property type="entry name" value="Snake toxin-like"/>
    <property type="match status" value="2"/>
</dbReference>
<dbReference type="AlphaFoldDB" id="A0A672HXW0"/>
<keyword evidence="10" id="KW-1185">Reference proteome</keyword>
<evidence type="ECO:0000256" key="4">
    <source>
        <dbReference type="ARBA" id="ARBA00022525"/>
    </source>
</evidence>
<keyword evidence="7" id="KW-0325">Glycoprotein</keyword>
<comment type="subcellular location">
    <subcellularLocation>
        <location evidence="1">Cell membrane</location>
    </subcellularLocation>
    <subcellularLocation>
        <location evidence="2">Secreted</location>
    </subcellularLocation>
</comment>
<accession>A0A672HXW0</accession>
<evidence type="ECO:0000313" key="10">
    <source>
        <dbReference type="Proteomes" id="UP000472267"/>
    </source>
</evidence>
<dbReference type="Pfam" id="PF00087">
    <property type="entry name" value="Toxin_TOLIP"/>
    <property type="match status" value="1"/>
</dbReference>
<protein>
    <recommendedName>
        <fullName evidence="8">UPAR/Ly6 domain-containing protein</fullName>
    </recommendedName>
</protein>
<proteinExistence type="predicted"/>
<keyword evidence="6" id="KW-0472">Membrane</keyword>
<evidence type="ECO:0000256" key="2">
    <source>
        <dbReference type="ARBA" id="ARBA00004613"/>
    </source>
</evidence>
<dbReference type="Proteomes" id="UP000472267">
    <property type="component" value="Chromosome 11"/>
</dbReference>
<dbReference type="SMART" id="SM00134">
    <property type="entry name" value="LU"/>
    <property type="match status" value="1"/>
</dbReference>
<name>A0A672HXW0_SALFA</name>
<evidence type="ECO:0000256" key="6">
    <source>
        <dbReference type="ARBA" id="ARBA00023136"/>
    </source>
</evidence>